<feature type="compositionally biased region" description="Polar residues" evidence="4">
    <location>
        <begin position="343"/>
        <end position="358"/>
    </location>
</feature>
<dbReference type="PROSITE" id="PS50893">
    <property type="entry name" value="ABC_TRANSPORTER_2"/>
    <property type="match status" value="1"/>
</dbReference>
<feature type="region of interest" description="Disordered" evidence="4">
    <location>
        <begin position="304"/>
        <end position="365"/>
    </location>
</feature>
<dbReference type="SUPFAM" id="SSF52540">
    <property type="entry name" value="P-loop containing nucleoside triphosphate hydrolases"/>
    <property type="match status" value="1"/>
</dbReference>
<name>A0ABQ6K7K0_9MICO</name>
<dbReference type="PANTHER" id="PTHR43875:SF10">
    <property type="entry name" value="BLL2173 PROTEIN"/>
    <property type="match status" value="1"/>
</dbReference>
<dbReference type="PANTHER" id="PTHR43875">
    <property type="entry name" value="MALTODEXTRIN IMPORT ATP-BINDING PROTEIN MSMX"/>
    <property type="match status" value="1"/>
</dbReference>
<dbReference type="SMART" id="SM00382">
    <property type="entry name" value="AAA"/>
    <property type="match status" value="1"/>
</dbReference>
<evidence type="ECO:0000256" key="2">
    <source>
        <dbReference type="ARBA" id="ARBA00022741"/>
    </source>
</evidence>
<keyword evidence="3 6" id="KW-0067">ATP-binding</keyword>
<comment type="caution">
    <text evidence="6">The sequence shown here is derived from an EMBL/GenBank/DDBJ whole genome shotgun (WGS) entry which is preliminary data.</text>
</comment>
<evidence type="ECO:0000313" key="6">
    <source>
        <dbReference type="EMBL" id="GMA95394.1"/>
    </source>
</evidence>
<dbReference type="InterPro" id="IPR040582">
    <property type="entry name" value="OB_MalK-like"/>
</dbReference>
<dbReference type="Gene3D" id="2.40.50.100">
    <property type="match status" value="1"/>
</dbReference>
<feature type="compositionally biased region" description="Low complexity" evidence="4">
    <location>
        <begin position="304"/>
        <end position="326"/>
    </location>
</feature>
<dbReference type="EMBL" id="BSVB01000001">
    <property type="protein sequence ID" value="GMA95394.1"/>
    <property type="molecule type" value="Genomic_DNA"/>
</dbReference>
<dbReference type="InterPro" id="IPR047641">
    <property type="entry name" value="ABC_transpr_MalK/UgpC-like"/>
</dbReference>
<dbReference type="Gene3D" id="3.40.50.300">
    <property type="entry name" value="P-loop containing nucleotide triphosphate hydrolases"/>
    <property type="match status" value="1"/>
</dbReference>
<keyword evidence="2" id="KW-0547">Nucleotide-binding</keyword>
<dbReference type="RefSeq" id="WP_284254169.1">
    <property type="nucleotide sequence ID" value="NZ_BSVB01000001.1"/>
</dbReference>
<dbReference type="SUPFAM" id="SSF50331">
    <property type="entry name" value="MOP-like"/>
    <property type="match status" value="1"/>
</dbReference>
<evidence type="ECO:0000313" key="7">
    <source>
        <dbReference type="Proteomes" id="UP001157034"/>
    </source>
</evidence>
<proteinExistence type="predicted"/>
<dbReference type="Proteomes" id="UP001157034">
    <property type="component" value="Unassembled WGS sequence"/>
</dbReference>
<dbReference type="InterPro" id="IPR017871">
    <property type="entry name" value="ABC_transporter-like_CS"/>
</dbReference>
<keyword evidence="1" id="KW-0813">Transport</keyword>
<dbReference type="Pfam" id="PF00005">
    <property type="entry name" value="ABC_tran"/>
    <property type="match status" value="1"/>
</dbReference>
<evidence type="ECO:0000259" key="5">
    <source>
        <dbReference type="PROSITE" id="PS50893"/>
    </source>
</evidence>
<evidence type="ECO:0000256" key="1">
    <source>
        <dbReference type="ARBA" id="ARBA00022448"/>
    </source>
</evidence>
<sequence>MPALTFSSVSKSFGSSEVISDFTAEIPDREFLVLLGPSGCGKSTMLRMIAGLIDISSGDLLFDGRRVNELEPRERNIAFVFQSYALYPHLTVRANIAFPLLMDRFRWWQHIPGIWSIERRRAMRLPEVARKVAEIAEIMELTPLLDRRPKTLSGGQRQRVALARALVRDPSIYLLDEPLSNLDAKLRSQMRIEISTMYQKVGKTFVYVTHDQVEAMTMGTRIVLLDGGIIQQQGTPTEIYERPANAFVARFIGSPAMNLIPVEVAHGGVRIPDAGILPVSDAPVAAGQSVTLGVRAEKIALAASGETDSTGTSRSSSASAPRRSWGSGSGMRRPRRSVPARCATSTTRASPVRSTSPSAIRARSA</sequence>
<keyword evidence="7" id="KW-1185">Reference proteome</keyword>
<evidence type="ECO:0000256" key="4">
    <source>
        <dbReference type="SAM" id="MobiDB-lite"/>
    </source>
</evidence>
<dbReference type="InterPro" id="IPR003593">
    <property type="entry name" value="AAA+_ATPase"/>
</dbReference>
<dbReference type="InterPro" id="IPR003439">
    <property type="entry name" value="ABC_transporter-like_ATP-bd"/>
</dbReference>
<dbReference type="GO" id="GO:0005524">
    <property type="term" value="F:ATP binding"/>
    <property type="evidence" value="ECO:0007669"/>
    <property type="project" value="UniProtKB-KW"/>
</dbReference>
<feature type="domain" description="ABC transporter" evidence="5">
    <location>
        <begin position="4"/>
        <end position="252"/>
    </location>
</feature>
<dbReference type="Pfam" id="PF17912">
    <property type="entry name" value="OB_MalK"/>
    <property type="match status" value="1"/>
</dbReference>
<protein>
    <submittedName>
        <fullName evidence="6">ABC transporter ATP-binding protein</fullName>
    </submittedName>
</protein>
<dbReference type="InterPro" id="IPR027417">
    <property type="entry name" value="P-loop_NTPase"/>
</dbReference>
<gene>
    <name evidence="6" type="ORF">GCM10025881_22180</name>
</gene>
<evidence type="ECO:0000256" key="3">
    <source>
        <dbReference type="ARBA" id="ARBA00022840"/>
    </source>
</evidence>
<accession>A0ABQ6K7K0</accession>
<dbReference type="PROSITE" id="PS00211">
    <property type="entry name" value="ABC_TRANSPORTER_1"/>
    <property type="match status" value="1"/>
</dbReference>
<reference evidence="7" key="1">
    <citation type="journal article" date="2019" name="Int. J. Syst. Evol. Microbiol.">
        <title>The Global Catalogue of Microorganisms (GCM) 10K type strain sequencing project: providing services to taxonomists for standard genome sequencing and annotation.</title>
        <authorList>
            <consortium name="The Broad Institute Genomics Platform"/>
            <consortium name="The Broad Institute Genome Sequencing Center for Infectious Disease"/>
            <person name="Wu L."/>
            <person name="Ma J."/>
        </authorList>
    </citation>
    <scope>NUCLEOTIDE SEQUENCE [LARGE SCALE GENOMIC DNA]</scope>
    <source>
        <strain evidence="7">NBRC 108894</strain>
    </source>
</reference>
<organism evidence="6 7">
    <name type="scientific">Pseudolysinimonas kribbensis</name>
    <dbReference type="NCBI Taxonomy" id="433641"/>
    <lineage>
        <taxon>Bacteria</taxon>
        <taxon>Bacillati</taxon>
        <taxon>Actinomycetota</taxon>
        <taxon>Actinomycetes</taxon>
        <taxon>Micrococcales</taxon>
        <taxon>Microbacteriaceae</taxon>
        <taxon>Pseudolysinimonas</taxon>
    </lineage>
</organism>
<dbReference type="InterPro" id="IPR008995">
    <property type="entry name" value="Mo/tungstate-bd_C_term_dom"/>
</dbReference>